<gene>
    <name evidence="2" type="ORF">OFUS_LOCUS2427</name>
</gene>
<comment type="caution">
    <text evidence="2">The sequence shown here is derived from an EMBL/GenBank/DDBJ whole genome shotgun (WGS) entry which is preliminary data.</text>
</comment>
<evidence type="ECO:0000313" key="2">
    <source>
        <dbReference type="EMBL" id="CAH1775074.1"/>
    </source>
</evidence>
<name>A0A8S4N1T3_OWEFU</name>
<evidence type="ECO:0000256" key="1">
    <source>
        <dbReference type="SAM" id="MobiDB-lite"/>
    </source>
</evidence>
<protein>
    <submittedName>
        <fullName evidence="2">Uncharacterized protein</fullName>
    </submittedName>
</protein>
<reference evidence="2" key="1">
    <citation type="submission" date="2022-03" db="EMBL/GenBank/DDBJ databases">
        <authorList>
            <person name="Martin C."/>
        </authorList>
    </citation>
    <scope>NUCLEOTIDE SEQUENCE</scope>
</reference>
<dbReference type="AlphaFoldDB" id="A0A8S4N1T3"/>
<sequence length="230" mass="26802">MDTSDHSSYHQKALEKICRLCGEKTTVYRKKYKPLSITKVQESIQKAIPGLKFDNDNPLYHPANICQKCYNCAKHYQYKDVFNSNLKDKITNINEKWIYPKEATREKCAICINYSDNKCLKPNKRKYSEIALDTSEISFNENDISDQHRSTPKKQKTPNKPTNRSIDLGMTPGRGRDQSIRELFKKPINERLSVLEEQLLTFLVKRKLKAHNDPEELIVNNKRGKVIILL</sequence>
<dbReference type="OrthoDB" id="10032694at2759"/>
<dbReference type="EMBL" id="CAIIXF020000001">
    <property type="protein sequence ID" value="CAH1775074.1"/>
    <property type="molecule type" value="Genomic_DNA"/>
</dbReference>
<accession>A0A8S4N1T3</accession>
<evidence type="ECO:0000313" key="3">
    <source>
        <dbReference type="Proteomes" id="UP000749559"/>
    </source>
</evidence>
<dbReference type="Proteomes" id="UP000749559">
    <property type="component" value="Unassembled WGS sequence"/>
</dbReference>
<keyword evidence="3" id="KW-1185">Reference proteome</keyword>
<proteinExistence type="predicted"/>
<organism evidence="2 3">
    <name type="scientific">Owenia fusiformis</name>
    <name type="common">Polychaete worm</name>
    <dbReference type="NCBI Taxonomy" id="6347"/>
    <lineage>
        <taxon>Eukaryota</taxon>
        <taxon>Metazoa</taxon>
        <taxon>Spiralia</taxon>
        <taxon>Lophotrochozoa</taxon>
        <taxon>Annelida</taxon>
        <taxon>Polychaeta</taxon>
        <taxon>Sedentaria</taxon>
        <taxon>Canalipalpata</taxon>
        <taxon>Sabellida</taxon>
        <taxon>Oweniida</taxon>
        <taxon>Oweniidae</taxon>
        <taxon>Owenia</taxon>
    </lineage>
</organism>
<feature type="region of interest" description="Disordered" evidence="1">
    <location>
        <begin position="141"/>
        <end position="176"/>
    </location>
</feature>